<comment type="caution">
    <text evidence="21">The sequence shown here is derived from an EMBL/GenBank/DDBJ whole genome shotgun (WGS) entry which is preliminary data.</text>
</comment>
<evidence type="ECO:0000256" key="19">
    <source>
        <dbReference type="SAM" id="MobiDB-lite"/>
    </source>
</evidence>
<keyword evidence="10" id="KW-0460">Magnesium</keyword>
<keyword evidence="18" id="KW-0604">Photosystem II</keyword>
<comment type="similarity">
    <text evidence="2">Belongs to the reaction center PufL/M/PsbA/D family.</text>
</comment>
<keyword evidence="3" id="KW-0813">Transport</keyword>
<dbReference type="PANTHER" id="PTHR33149:SF12">
    <property type="entry name" value="PHOTOSYSTEM II D2 PROTEIN"/>
    <property type="match status" value="1"/>
</dbReference>
<keyword evidence="15" id="KW-0560">Oxidoreductase</keyword>
<dbReference type="Pfam" id="PF00124">
    <property type="entry name" value="Photo_RC"/>
    <property type="match status" value="1"/>
</dbReference>
<keyword evidence="6" id="KW-0597">Phosphoprotein</keyword>
<dbReference type="InterPro" id="IPR036854">
    <property type="entry name" value="Photo_II_D1/D2_sf"/>
</dbReference>
<evidence type="ECO:0000256" key="15">
    <source>
        <dbReference type="ARBA" id="ARBA00023002"/>
    </source>
</evidence>
<dbReference type="GO" id="GO:0016491">
    <property type="term" value="F:oxidoreductase activity"/>
    <property type="evidence" value="ECO:0007669"/>
    <property type="project" value="UniProtKB-KW"/>
</dbReference>
<dbReference type="GO" id="GO:0009523">
    <property type="term" value="C:photosystem II"/>
    <property type="evidence" value="ECO:0007669"/>
    <property type="project" value="UniProtKB-KW"/>
</dbReference>
<keyword evidence="11" id="KW-0249">Electron transport</keyword>
<evidence type="ECO:0000256" key="6">
    <source>
        <dbReference type="ARBA" id="ARBA00022553"/>
    </source>
</evidence>
<organism evidence="21 22">
    <name type="scientific">Dendrobium chrysotoxum</name>
    <name type="common">Orchid</name>
    <dbReference type="NCBI Taxonomy" id="161865"/>
    <lineage>
        <taxon>Eukaryota</taxon>
        <taxon>Viridiplantae</taxon>
        <taxon>Streptophyta</taxon>
        <taxon>Embryophyta</taxon>
        <taxon>Tracheophyta</taxon>
        <taxon>Spermatophyta</taxon>
        <taxon>Magnoliopsida</taxon>
        <taxon>Liliopsida</taxon>
        <taxon>Asparagales</taxon>
        <taxon>Orchidaceae</taxon>
        <taxon>Epidendroideae</taxon>
        <taxon>Malaxideae</taxon>
        <taxon>Dendrobiinae</taxon>
        <taxon>Dendrobium</taxon>
    </lineage>
</organism>
<dbReference type="GO" id="GO:0046872">
    <property type="term" value="F:metal ion binding"/>
    <property type="evidence" value="ECO:0007669"/>
    <property type="project" value="UniProtKB-KW"/>
</dbReference>
<dbReference type="GO" id="GO:0009772">
    <property type="term" value="P:photosynthetic electron transport in photosystem II"/>
    <property type="evidence" value="ECO:0007669"/>
    <property type="project" value="InterPro"/>
</dbReference>
<evidence type="ECO:0000256" key="7">
    <source>
        <dbReference type="ARBA" id="ARBA00022640"/>
    </source>
</evidence>
<evidence type="ECO:0000256" key="14">
    <source>
        <dbReference type="ARBA" id="ARBA00022991"/>
    </source>
</evidence>
<evidence type="ECO:0000256" key="12">
    <source>
        <dbReference type="ARBA" id="ARBA00022989"/>
    </source>
</evidence>
<evidence type="ECO:0000256" key="1">
    <source>
        <dbReference type="ARBA" id="ARBA00004141"/>
    </source>
</evidence>
<evidence type="ECO:0000256" key="5">
    <source>
        <dbReference type="ARBA" id="ARBA00022531"/>
    </source>
</evidence>
<dbReference type="Proteomes" id="UP000775213">
    <property type="component" value="Unassembled WGS sequence"/>
</dbReference>
<comment type="subcellular location">
    <subcellularLocation>
        <location evidence="1">Membrane</location>
        <topology evidence="1">Multi-pass membrane protein</topology>
    </subcellularLocation>
</comment>
<dbReference type="InterPro" id="IPR055266">
    <property type="entry name" value="D1/D2"/>
</dbReference>
<evidence type="ECO:0000256" key="16">
    <source>
        <dbReference type="ARBA" id="ARBA00023004"/>
    </source>
</evidence>
<dbReference type="GO" id="GO:0016168">
    <property type="term" value="F:chlorophyll binding"/>
    <property type="evidence" value="ECO:0007669"/>
    <property type="project" value="UniProtKB-KW"/>
</dbReference>
<keyword evidence="22" id="KW-1185">Reference proteome</keyword>
<evidence type="ECO:0000256" key="2">
    <source>
        <dbReference type="ARBA" id="ARBA00008204"/>
    </source>
</evidence>
<evidence type="ECO:0000256" key="17">
    <source>
        <dbReference type="ARBA" id="ARBA00023136"/>
    </source>
</evidence>
<evidence type="ECO:0000256" key="20">
    <source>
        <dbReference type="SAM" id="Phobius"/>
    </source>
</evidence>
<evidence type="ECO:0000313" key="21">
    <source>
        <dbReference type="EMBL" id="KAH0447480.1"/>
    </source>
</evidence>
<dbReference type="GO" id="GO:0009535">
    <property type="term" value="C:chloroplast thylakoid membrane"/>
    <property type="evidence" value="ECO:0007669"/>
    <property type="project" value="TreeGrafter"/>
</dbReference>
<feature type="region of interest" description="Disordered" evidence="19">
    <location>
        <begin position="200"/>
        <end position="219"/>
    </location>
</feature>
<evidence type="ECO:0000256" key="8">
    <source>
        <dbReference type="ARBA" id="ARBA00022692"/>
    </source>
</evidence>
<evidence type="ECO:0000256" key="3">
    <source>
        <dbReference type="ARBA" id="ARBA00022448"/>
    </source>
</evidence>
<evidence type="ECO:0000256" key="13">
    <source>
        <dbReference type="ARBA" id="ARBA00022990"/>
    </source>
</evidence>
<keyword evidence="8 20" id="KW-0812">Transmembrane</keyword>
<evidence type="ECO:0000313" key="22">
    <source>
        <dbReference type="Proteomes" id="UP000775213"/>
    </source>
</evidence>
<keyword evidence="16" id="KW-0408">Iron</keyword>
<feature type="transmembrane region" description="Helical" evidence="20">
    <location>
        <begin position="146"/>
        <end position="166"/>
    </location>
</feature>
<protein>
    <submittedName>
        <fullName evidence="21">Uncharacterized protein</fullName>
    </submittedName>
</protein>
<accession>A0AAV7FJP4</accession>
<evidence type="ECO:0000256" key="9">
    <source>
        <dbReference type="ARBA" id="ARBA00022723"/>
    </source>
</evidence>
<dbReference type="SUPFAM" id="SSF81483">
    <property type="entry name" value="Bacterial photosystem II reaction centre, L and M subunits"/>
    <property type="match status" value="1"/>
</dbReference>
<sequence length="219" mass="23496">MASPSPSYASPTQEAKSSVTFGTQVVSLRVTVTGCSPAGTVSFLSLFRLVRPIHYVPCASFALGGWFTGTTFGTVYDWPVPIGCNFFTAAVSTPANSLAHSLGPEAQADLTRWCQLGGLWTFVALHGFMLRQFELALSVQLRPSNAIAFSAPIAVFVSVFLLYPLGQSGWTGVARKSPQVGFEPTTSQLTADRSTAELLRNNGLQEADSRSLDQPTRKK</sequence>
<evidence type="ECO:0000256" key="18">
    <source>
        <dbReference type="ARBA" id="ARBA00023276"/>
    </source>
</evidence>
<evidence type="ECO:0000256" key="10">
    <source>
        <dbReference type="ARBA" id="ARBA00022842"/>
    </source>
</evidence>
<name>A0AAV7FJP4_DENCH</name>
<keyword evidence="4" id="KW-0148">Chlorophyll</keyword>
<reference evidence="21 22" key="1">
    <citation type="journal article" date="2021" name="Hortic Res">
        <title>Chromosome-scale assembly of the Dendrobium chrysotoxum genome enhances the understanding of orchid evolution.</title>
        <authorList>
            <person name="Zhang Y."/>
            <person name="Zhang G.Q."/>
            <person name="Zhang D."/>
            <person name="Liu X.D."/>
            <person name="Xu X.Y."/>
            <person name="Sun W.H."/>
            <person name="Yu X."/>
            <person name="Zhu X."/>
            <person name="Wang Z.W."/>
            <person name="Zhao X."/>
            <person name="Zhong W.Y."/>
            <person name="Chen H."/>
            <person name="Yin W.L."/>
            <person name="Huang T."/>
            <person name="Niu S.C."/>
            <person name="Liu Z.J."/>
        </authorList>
    </citation>
    <scope>NUCLEOTIDE SEQUENCE [LARGE SCALE GENOMIC DNA]</scope>
    <source>
        <strain evidence="21">Lindl</strain>
    </source>
</reference>
<keyword evidence="5" id="KW-0602">Photosynthesis</keyword>
<dbReference type="EMBL" id="JAGFBR010000089">
    <property type="protein sequence ID" value="KAH0447480.1"/>
    <property type="molecule type" value="Genomic_DNA"/>
</dbReference>
<evidence type="ECO:0000256" key="11">
    <source>
        <dbReference type="ARBA" id="ARBA00022982"/>
    </source>
</evidence>
<keyword evidence="17 20" id="KW-0472">Membrane</keyword>
<dbReference type="AlphaFoldDB" id="A0AAV7FJP4"/>
<keyword evidence="13" id="KW-0007">Acetylation</keyword>
<dbReference type="InterPro" id="IPR000484">
    <property type="entry name" value="Photo_RC_L/M"/>
</dbReference>
<proteinExistence type="inferred from homology"/>
<gene>
    <name evidence="21" type="ORF">IEQ34_023703</name>
</gene>
<keyword evidence="14" id="KW-0157">Chromophore</keyword>
<evidence type="ECO:0000256" key="4">
    <source>
        <dbReference type="ARBA" id="ARBA00022494"/>
    </source>
</evidence>
<keyword evidence="12 20" id="KW-1133">Transmembrane helix</keyword>
<dbReference type="Gene3D" id="1.20.85.10">
    <property type="entry name" value="Photosystem II protein D1-like"/>
    <property type="match status" value="1"/>
</dbReference>
<keyword evidence="7" id="KW-0934">Plastid</keyword>
<dbReference type="PANTHER" id="PTHR33149">
    <property type="entry name" value="PHOTOSYSTEM II PROTEIN D1"/>
    <property type="match status" value="1"/>
</dbReference>
<keyword evidence="9" id="KW-0479">Metal-binding</keyword>